<protein>
    <submittedName>
        <fullName evidence="1">Uncharacterized protein</fullName>
    </submittedName>
</protein>
<sequence length="37" mass="4174">MPSGMCPEGGCGDFQFFRHFFNGHFPDVGFDKFPVFA</sequence>
<evidence type="ECO:0000313" key="1">
    <source>
        <dbReference type="EMBL" id="EHC35197.1"/>
    </source>
</evidence>
<dbReference type="EMBL" id="AFCI01001051">
    <property type="protein sequence ID" value="EHC35197.1"/>
    <property type="molecule type" value="Genomic_DNA"/>
</dbReference>
<name>A0A6C8GLR0_SALET</name>
<comment type="caution">
    <text evidence="1">The sequence shown here is derived from an EMBL/GenBank/DDBJ whole genome shotgun (WGS) entry which is preliminary data.</text>
</comment>
<proteinExistence type="predicted"/>
<dbReference type="Proteomes" id="UP000004906">
    <property type="component" value="Unassembled WGS sequence"/>
</dbReference>
<dbReference type="AlphaFoldDB" id="A0A6C8GLR0"/>
<gene>
    <name evidence="1" type="ORF">LTSEADE_3087</name>
</gene>
<reference evidence="1 2" key="1">
    <citation type="journal article" date="2011" name="BMC Genomics">
        <title>Genome sequencing reveals diversification of virulence factor content and possible host adaptation in distinct subpopulations of Salmonella enterica.</title>
        <authorList>
            <person name="den Bakker H.C."/>
            <person name="Moreno Switt A.I."/>
            <person name="Govoni G."/>
            <person name="Cummings C.A."/>
            <person name="Ranieri M.L."/>
            <person name="Degoricija L."/>
            <person name="Hoelzer K."/>
            <person name="Rodriguez-Rivera L.D."/>
            <person name="Brown S."/>
            <person name="Bolchacova E."/>
            <person name="Furtado M.R."/>
            <person name="Wiedmann M."/>
        </authorList>
    </citation>
    <scope>NUCLEOTIDE SEQUENCE [LARGE SCALE GENOMIC DNA]</scope>
    <source>
        <strain evidence="1 2">A4-669</strain>
    </source>
</reference>
<evidence type="ECO:0000313" key="2">
    <source>
        <dbReference type="Proteomes" id="UP000004906"/>
    </source>
</evidence>
<accession>A0A6C8GLR0</accession>
<organism evidence="1 2">
    <name type="scientific">Salmonella enterica subsp. enterica serovar Adelaide str. A4-669</name>
    <dbReference type="NCBI Taxonomy" id="913063"/>
    <lineage>
        <taxon>Bacteria</taxon>
        <taxon>Pseudomonadati</taxon>
        <taxon>Pseudomonadota</taxon>
        <taxon>Gammaproteobacteria</taxon>
        <taxon>Enterobacterales</taxon>
        <taxon>Enterobacteriaceae</taxon>
        <taxon>Salmonella</taxon>
    </lineage>
</organism>